<evidence type="ECO:0000256" key="1">
    <source>
        <dbReference type="ARBA" id="ARBA00001974"/>
    </source>
</evidence>
<dbReference type="SUPFAM" id="SSF56645">
    <property type="entry name" value="Acyl-CoA dehydrogenase NM domain-like"/>
    <property type="match status" value="1"/>
</dbReference>
<evidence type="ECO:0000259" key="7">
    <source>
        <dbReference type="Pfam" id="PF02770"/>
    </source>
</evidence>
<dbReference type="GO" id="GO:0050660">
    <property type="term" value="F:flavin adenine dinucleotide binding"/>
    <property type="evidence" value="ECO:0007669"/>
    <property type="project" value="InterPro"/>
</dbReference>
<evidence type="ECO:0000256" key="4">
    <source>
        <dbReference type="ARBA" id="ARBA00022827"/>
    </source>
</evidence>
<dbReference type="InterPro" id="IPR009075">
    <property type="entry name" value="AcylCo_DH/oxidase_C"/>
</dbReference>
<evidence type="ECO:0000256" key="5">
    <source>
        <dbReference type="RuleBase" id="RU362125"/>
    </source>
</evidence>
<dbReference type="OrthoDB" id="9780544at2"/>
<dbReference type="Gene3D" id="1.10.540.10">
    <property type="entry name" value="Acyl-CoA dehydrogenase/oxidase, N-terminal domain"/>
    <property type="match status" value="1"/>
</dbReference>
<organism evidence="9 10">
    <name type="scientific">Kineobactrum sediminis</name>
    <dbReference type="NCBI Taxonomy" id="1905677"/>
    <lineage>
        <taxon>Bacteria</taxon>
        <taxon>Pseudomonadati</taxon>
        <taxon>Pseudomonadota</taxon>
        <taxon>Gammaproteobacteria</taxon>
        <taxon>Cellvibrionales</taxon>
        <taxon>Halieaceae</taxon>
        <taxon>Kineobactrum</taxon>
    </lineage>
</organism>
<dbReference type="RefSeq" id="WP_101521171.1">
    <property type="nucleotide sequence ID" value="NZ_PKLZ01000007.1"/>
</dbReference>
<accession>A0A2N5Y2S8</accession>
<comment type="cofactor">
    <cofactor evidence="1 5">
        <name>FAD</name>
        <dbReference type="ChEBI" id="CHEBI:57692"/>
    </cofactor>
</comment>
<proteinExistence type="inferred from homology"/>
<evidence type="ECO:0000313" key="9">
    <source>
        <dbReference type="EMBL" id="PLW82703.1"/>
    </source>
</evidence>
<evidence type="ECO:0000256" key="3">
    <source>
        <dbReference type="ARBA" id="ARBA00022630"/>
    </source>
</evidence>
<name>A0A2N5Y2S8_9GAMM</name>
<comment type="similarity">
    <text evidence="2 5">Belongs to the acyl-CoA dehydrogenase family.</text>
</comment>
<dbReference type="Pfam" id="PF00441">
    <property type="entry name" value="Acyl-CoA_dh_1"/>
    <property type="match status" value="1"/>
</dbReference>
<dbReference type="InterPro" id="IPR013786">
    <property type="entry name" value="AcylCoA_DH/ox_N"/>
</dbReference>
<dbReference type="Proteomes" id="UP000234845">
    <property type="component" value="Unassembled WGS sequence"/>
</dbReference>
<dbReference type="InterPro" id="IPR009100">
    <property type="entry name" value="AcylCoA_DH/oxidase_NM_dom_sf"/>
</dbReference>
<dbReference type="GO" id="GO:0046359">
    <property type="term" value="P:butyrate catabolic process"/>
    <property type="evidence" value="ECO:0007669"/>
    <property type="project" value="TreeGrafter"/>
</dbReference>
<keyword evidence="4 5" id="KW-0274">FAD</keyword>
<keyword evidence="10" id="KW-1185">Reference proteome</keyword>
<dbReference type="InterPro" id="IPR046373">
    <property type="entry name" value="Acyl-CoA_Oxase/DH_mid-dom_sf"/>
</dbReference>
<dbReference type="EMBL" id="PKLZ01000007">
    <property type="protein sequence ID" value="PLW82703.1"/>
    <property type="molecule type" value="Genomic_DNA"/>
</dbReference>
<dbReference type="PANTHER" id="PTHR43884:SF34">
    <property type="entry name" value="ACYL-COA DEHYDROGENASE FAMILY PROTEIN"/>
    <property type="match status" value="1"/>
</dbReference>
<evidence type="ECO:0000313" key="10">
    <source>
        <dbReference type="Proteomes" id="UP000234845"/>
    </source>
</evidence>
<dbReference type="InterPro" id="IPR037069">
    <property type="entry name" value="AcylCoA_DH/ox_N_sf"/>
</dbReference>
<dbReference type="PANTHER" id="PTHR43884">
    <property type="entry name" value="ACYL-COA DEHYDROGENASE"/>
    <property type="match status" value="1"/>
</dbReference>
<feature type="domain" description="Acyl-CoA oxidase/dehydrogenase middle" evidence="7">
    <location>
        <begin position="151"/>
        <end position="233"/>
    </location>
</feature>
<keyword evidence="5" id="KW-0560">Oxidoreductase</keyword>
<dbReference type="SUPFAM" id="SSF47203">
    <property type="entry name" value="Acyl-CoA dehydrogenase C-terminal domain-like"/>
    <property type="match status" value="1"/>
</dbReference>
<protein>
    <submittedName>
        <fullName evidence="9">Acyl-CoA dehydrogenase</fullName>
    </submittedName>
</protein>
<keyword evidence="3 5" id="KW-0285">Flavoprotein</keyword>
<evidence type="ECO:0000256" key="2">
    <source>
        <dbReference type="ARBA" id="ARBA00009347"/>
    </source>
</evidence>
<dbReference type="Gene3D" id="1.20.140.10">
    <property type="entry name" value="Butyryl-CoA Dehydrogenase, subunit A, domain 3"/>
    <property type="match status" value="1"/>
</dbReference>
<gene>
    <name evidence="9" type="ORF">CWI75_08965</name>
</gene>
<evidence type="ECO:0000259" key="8">
    <source>
        <dbReference type="Pfam" id="PF02771"/>
    </source>
</evidence>
<comment type="caution">
    <text evidence="9">The sequence shown here is derived from an EMBL/GenBank/DDBJ whole genome shotgun (WGS) entry which is preliminary data.</text>
</comment>
<reference evidence="10" key="1">
    <citation type="submission" date="2017-11" db="EMBL/GenBank/DDBJ databases">
        <title>The draft genome sequence of Chromatocurvus sp. F02.</title>
        <authorList>
            <person name="Du Z.-J."/>
            <person name="Chang Y.-Q."/>
        </authorList>
    </citation>
    <scope>NUCLEOTIDE SEQUENCE [LARGE SCALE GENOMIC DNA]</scope>
    <source>
        <strain evidence="10">F02</strain>
    </source>
</reference>
<feature type="domain" description="Acyl-CoA dehydrogenase/oxidase N-terminal" evidence="8">
    <location>
        <begin position="38"/>
        <end position="146"/>
    </location>
</feature>
<dbReference type="Pfam" id="PF02770">
    <property type="entry name" value="Acyl-CoA_dh_M"/>
    <property type="match status" value="1"/>
</dbReference>
<dbReference type="GO" id="GO:0003995">
    <property type="term" value="F:acyl-CoA dehydrogenase activity"/>
    <property type="evidence" value="ECO:0007669"/>
    <property type="project" value="TreeGrafter"/>
</dbReference>
<dbReference type="Gene3D" id="2.40.110.10">
    <property type="entry name" value="Butyryl-CoA Dehydrogenase, subunit A, domain 2"/>
    <property type="match status" value="1"/>
</dbReference>
<dbReference type="GO" id="GO:0033539">
    <property type="term" value="P:fatty acid beta-oxidation using acyl-CoA dehydrogenase"/>
    <property type="evidence" value="ECO:0007669"/>
    <property type="project" value="TreeGrafter"/>
</dbReference>
<sequence length="424" mass="46989">MDALIPEHLPAFLAELDTFIEQRLEPLQAEDDNNRFFDHRREYARTDWENHGLPTAEWEALLAQARGMAREAGFLGFALPGEYGGGDASNLEMAVVREHLAARGIGLHCDLQNEHSIVGNFPTTLAFRDFGSAEQRDAFIPGSINGSIGVAFGLTEPDHGSDATWLETTAVPSVRDGVSGWEINGSKMWTTGMHLATHVLVFARTEGEAGSARGITCFVVPNPSAGLVIEEWLWTFNMPTDHPRVSVNQVWVPDSAILGEHGLGLAVAQHFVHENRIRQAASSLGTARYCITESVAYALERHTFGKPLATNQAIQFRLAELHADYELVKALTFQVAAEMDQMSKREVALKLSDKVAICNYRANRLACEAADAAIQVHGAMGYSRYKQFEHHYRHHRRYRITEGSDEIQLRKIAGHLFGFIGRSG</sequence>
<dbReference type="FunFam" id="1.20.140.10:FF:000037">
    <property type="entry name" value="Similar to acyl-CoA dehydrogenase"/>
    <property type="match status" value="1"/>
</dbReference>
<evidence type="ECO:0000259" key="6">
    <source>
        <dbReference type="Pfam" id="PF00441"/>
    </source>
</evidence>
<dbReference type="InterPro" id="IPR036250">
    <property type="entry name" value="AcylCo_DH-like_C"/>
</dbReference>
<dbReference type="InterPro" id="IPR006091">
    <property type="entry name" value="Acyl-CoA_Oxase/DH_mid-dom"/>
</dbReference>
<feature type="domain" description="Acyl-CoA dehydrogenase/oxidase C-terminal" evidence="6">
    <location>
        <begin position="264"/>
        <end position="416"/>
    </location>
</feature>
<dbReference type="AlphaFoldDB" id="A0A2N5Y2S8"/>
<dbReference type="CDD" id="cd00567">
    <property type="entry name" value="ACAD"/>
    <property type="match status" value="1"/>
</dbReference>
<dbReference type="Pfam" id="PF02771">
    <property type="entry name" value="Acyl-CoA_dh_N"/>
    <property type="match status" value="1"/>
</dbReference>